<dbReference type="EMBL" id="SGPK01000202">
    <property type="protein sequence ID" value="THH06332.1"/>
    <property type="molecule type" value="Genomic_DNA"/>
</dbReference>
<comment type="caution">
    <text evidence="2">The sequence shown here is derived from an EMBL/GenBank/DDBJ whole genome shotgun (WGS) entry which is preliminary data.</text>
</comment>
<evidence type="ECO:0000256" key="1">
    <source>
        <dbReference type="SAM" id="MobiDB-lite"/>
    </source>
</evidence>
<evidence type="ECO:0000313" key="2">
    <source>
        <dbReference type="EMBL" id="THH06332.1"/>
    </source>
</evidence>
<feature type="region of interest" description="Disordered" evidence="1">
    <location>
        <begin position="158"/>
        <end position="186"/>
    </location>
</feature>
<keyword evidence="3" id="KW-1185">Reference proteome</keyword>
<protein>
    <submittedName>
        <fullName evidence="2">Uncharacterized protein</fullName>
    </submittedName>
</protein>
<feature type="compositionally biased region" description="Polar residues" evidence="1">
    <location>
        <begin position="158"/>
        <end position="174"/>
    </location>
</feature>
<reference evidence="2 3" key="1">
    <citation type="submission" date="2019-02" db="EMBL/GenBank/DDBJ databases">
        <title>Genome sequencing of the rare red list fungi Phellinidium pouzarii.</title>
        <authorList>
            <person name="Buettner E."/>
            <person name="Kellner H."/>
        </authorList>
    </citation>
    <scope>NUCLEOTIDE SEQUENCE [LARGE SCALE GENOMIC DNA]</scope>
    <source>
        <strain evidence="2 3">DSM 108285</strain>
    </source>
</reference>
<evidence type="ECO:0000313" key="3">
    <source>
        <dbReference type="Proteomes" id="UP000308199"/>
    </source>
</evidence>
<feature type="compositionally biased region" description="Low complexity" evidence="1">
    <location>
        <begin position="175"/>
        <end position="186"/>
    </location>
</feature>
<dbReference type="AlphaFoldDB" id="A0A4S4L4I7"/>
<organism evidence="2 3">
    <name type="scientific">Phellinidium pouzarii</name>
    <dbReference type="NCBI Taxonomy" id="167371"/>
    <lineage>
        <taxon>Eukaryota</taxon>
        <taxon>Fungi</taxon>
        <taxon>Dikarya</taxon>
        <taxon>Basidiomycota</taxon>
        <taxon>Agaricomycotina</taxon>
        <taxon>Agaricomycetes</taxon>
        <taxon>Hymenochaetales</taxon>
        <taxon>Hymenochaetaceae</taxon>
        <taxon>Phellinidium</taxon>
    </lineage>
</organism>
<sequence>MYFKTTTLTIIGLAFIKGSKSQDNVSIALAGFDTDAASGISGEIVGTGTDETTFVLSAAATDNGSLPFTSTLLRLHSSQCKLELNFSSTVTVVQGASQVSEVISLASDVGGVAQCTYDMQGVGACTIVAEDGTATEPETTIVSGTIAMDAVPVTTAPLASSTQATNSGSTSTAQSNSGATSDTSSGAARNLGAAGLGAILPMICAAFIA</sequence>
<gene>
    <name evidence="2" type="ORF">EW145_g4168</name>
</gene>
<name>A0A4S4L4I7_9AGAM</name>
<dbReference type="OrthoDB" id="3266243at2759"/>
<proteinExistence type="predicted"/>
<accession>A0A4S4L4I7</accession>
<dbReference type="Proteomes" id="UP000308199">
    <property type="component" value="Unassembled WGS sequence"/>
</dbReference>